<reference evidence="1" key="1">
    <citation type="journal article" date="2021" name="New Phytol.">
        <title>Evolutionary innovations through gain and loss of genes in the ectomycorrhizal Boletales.</title>
        <authorList>
            <person name="Wu G."/>
            <person name="Miyauchi S."/>
            <person name="Morin E."/>
            <person name="Kuo A."/>
            <person name="Drula E."/>
            <person name="Varga T."/>
            <person name="Kohler A."/>
            <person name="Feng B."/>
            <person name="Cao Y."/>
            <person name="Lipzen A."/>
            <person name="Daum C."/>
            <person name="Hundley H."/>
            <person name="Pangilinan J."/>
            <person name="Johnson J."/>
            <person name="Barry K."/>
            <person name="LaButti K."/>
            <person name="Ng V."/>
            <person name="Ahrendt S."/>
            <person name="Min B."/>
            <person name="Choi I.G."/>
            <person name="Park H."/>
            <person name="Plett J.M."/>
            <person name="Magnuson J."/>
            <person name="Spatafora J.W."/>
            <person name="Nagy L.G."/>
            <person name="Henrissat B."/>
            <person name="Grigoriev I.V."/>
            <person name="Yang Z.L."/>
            <person name="Xu J."/>
            <person name="Martin F.M."/>
        </authorList>
    </citation>
    <scope>NUCLEOTIDE SEQUENCE</scope>
    <source>
        <strain evidence="1">ATCC 28755</strain>
    </source>
</reference>
<keyword evidence="2" id="KW-1185">Reference proteome</keyword>
<name>A0ACB8AMP9_9AGAM</name>
<dbReference type="EMBL" id="MU267617">
    <property type="protein sequence ID" value="KAH7914206.1"/>
    <property type="molecule type" value="Genomic_DNA"/>
</dbReference>
<gene>
    <name evidence="1" type="ORF">BJ138DRAFT_1057493</name>
</gene>
<sequence length="547" mass="59757">MFSSLGLFQTLSCPQKNDCKRIKCLFSHGTDLPPPSSLNIQVDVPKAVSSTSANVAKPPQPPVPSASKIVPAKRPIEFAAQAVPSTSNGEPARQRQKIGTSQKPVALPSISHTSTGVPILRINAAQSQVALPVRQAMVKSLHDHFLVLYEAVLPENPTLASEHALRQEEEVYKKANKLTYRNAVISSIASLKRRETPTSISHPSVGTEDDITARAESRKKLDALRLTQSVLQPLMLSLADMQKWGYIIDIPEGIGGNEPHAQGKVMQCDRCGQAYMVSSCPEKDECTFHWGKPFTKAINGERLRLYSCCAKSTSDDGCSRGFHVFYEKNPEDLHSRHAFSNTRSPTGNTSHSGKGYPAIPTDTALDVVSLDCEMIYTTGGMRVARVSVVDGSGATIFDELIRMDEGVEVIDYNTRFSGITQEEHDSKASLSLSSIRTSLDAFINSDTIIIGHALENDLKTLRMIHHRCVDTAILFPHRAGPPYRQSLRYLAKEHLGLSIQTGGGTVGHSSVEDSIATLDLVRWYILNKPKVAAVKKPSEPVVEPTDS</sequence>
<proteinExistence type="predicted"/>
<dbReference type="Proteomes" id="UP000790377">
    <property type="component" value="Unassembled WGS sequence"/>
</dbReference>
<accession>A0ACB8AMP9</accession>
<organism evidence="1 2">
    <name type="scientific">Hygrophoropsis aurantiaca</name>
    <dbReference type="NCBI Taxonomy" id="72124"/>
    <lineage>
        <taxon>Eukaryota</taxon>
        <taxon>Fungi</taxon>
        <taxon>Dikarya</taxon>
        <taxon>Basidiomycota</taxon>
        <taxon>Agaricomycotina</taxon>
        <taxon>Agaricomycetes</taxon>
        <taxon>Agaricomycetidae</taxon>
        <taxon>Boletales</taxon>
        <taxon>Coniophorineae</taxon>
        <taxon>Hygrophoropsidaceae</taxon>
        <taxon>Hygrophoropsis</taxon>
    </lineage>
</organism>
<comment type="caution">
    <text evidence="1">The sequence shown here is derived from an EMBL/GenBank/DDBJ whole genome shotgun (WGS) entry which is preliminary data.</text>
</comment>
<evidence type="ECO:0000313" key="2">
    <source>
        <dbReference type="Proteomes" id="UP000790377"/>
    </source>
</evidence>
<protein>
    <submittedName>
        <fullName evidence="1">Ribonuclease H-like protein</fullName>
    </submittedName>
</protein>
<evidence type="ECO:0000313" key="1">
    <source>
        <dbReference type="EMBL" id="KAH7914206.1"/>
    </source>
</evidence>